<feature type="transmembrane region" description="Helical" evidence="6">
    <location>
        <begin position="274"/>
        <end position="292"/>
    </location>
</feature>
<evidence type="ECO:0000256" key="3">
    <source>
        <dbReference type="ARBA" id="ARBA00022989"/>
    </source>
</evidence>
<dbReference type="InterPro" id="IPR035952">
    <property type="entry name" value="Rhomboid-like_sf"/>
</dbReference>
<feature type="transmembrane region" description="Helical" evidence="6">
    <location>
        <begin position="238"/>
        <end position="262"/>
    </location>
</feature>
<evidence type="ECO:0000313" key="8">
    <source>
        <dbReference type="Proteomes" id="UP000038009"/>
    </source>
</evidence>
<evidence type="ECO:0000256" key="1">
    <source>
        <dbReference type="ARBA" id="ARBA00004141"/>
    </source>
</evidence>
<dbReference type="OrthoDB" id="238351at2759"/>
<proteinExistence type="predicted"/>
<feature type="compositionally biased region" description="Basic and acidic residues" evidence="5">
    <location>
        <begin position="134"/>
        <end position="159"/>
    </location>
</feature>
<evidence type="ECO:0000313" key="7">
    <source>
        <dbReference type="EMBL" id="KPI87613.1"/>
    </source>
</evidence>
<accession>A0A0N1ILE4</accession>
<dbReference type="GO" id="GO:0016020">
    <property type="term" value="C:membrane"/>
    <property type="evidence" value="ECO:0007669"/>
    <property type="project" value="UniProtKB-SubCell"/>
</dbReference>
<keyword evidence="4 6" id="KW-0472">Membrane</keyword>
<evidence type="ECO:0000256" key="6">
    <source>
        <dbReference type="SAM" id="Phobius"/>
    </source>
</evidence>
<keyword evidence="2 6" id="KW-0812">Transmembrane</keyword>
<dbReference type="Proteomes" id="UP000038009">
    <property type="component" value="Unassembled WGS sequence"/>
</dbReference>
<feature type="transmembrane region" description="Helical" evidence="6">
    <location>
        <begin position="312"/>
        <end position="332"/>
    </location>
</feature>
<comment type="caution">
    <text evidence="7">The sequence shown here is derived from an EMBL/GenBank/DDBJ whole genome shotgun (WGS) entry which is preliminary data.</text>
</comment>
<organism evidence="7 8">
    <name type="scientific">Leptomonas seymouri</name>
    <dbReference type="NCBI Taxonomy" id="5684"/>
    <lineage>
        <taxon>Eukaryota</taxon>
        <taxon>Discoba</taxon>
        <taxon>Euglenozoa</taxon>
        <taxon>Kinetoplastea</taxon>
        <taxon>Metakinetoplastina</taxon>
        <taxon>Trypanosomatida</taxon>
        <taxon>Trypanosomatidae</taxon>
        <taxon>Leishmaniinae</taxon>
        <taxon>Leptomonas</taxon>
    </lineage>
</organism>
<feature type="transmembrane region" description="Helical" evidence="6">
    <location>
        <begin position="200"/>
        <end position="218"/>
    </location>
</feature>
<dbReference type="EMBL" id="LJSK01000080">
    <property type="protein sequence ID" value="KPI87613.1"/>
    <property type="molecule type" value="Genomic_DNA"/>
</dbReference>
<protein>
    <submittedName>
        <fullName evidence="7">Uncharacterized protein</fullName>
    </submittedName>
</protein>
<sequence>MLRLHSARFAIAATNLAVRRTSVARGTSLAPLRSLASSTAVSPAIFATSAASIRFFSQSQAPAGHHLHSSHATPFPTAFPRAQSLSFLRGACVSASAMPSFASHCLQFRAFRVKGQSDASAPEQENAKQQQQQEDSKAKEESEGEKAEAEGEKTTDQRGGKGNKKGRKSNAAPKKSFMDHINGLREDYAKFPDIYNSANAINFILFTVFCLCSTGSNSEENWWMTQWGLDNSFRPWTWLLHSFLTNNFLSMTYAMMLLHTMCHHVLPTVGSRGLMMYVGSTALISGAIIWGGNYLYYGSAAAPEKQFGPWDIVSALFVMEYLYYGLTPFTILNSFHGWIKYAVWVGEVCILYFDWQPTVVGTLVGLALCRGVPRFRAMKSAAAGAK</sequence>
<evidence type="ECO:0000256" key="4">
    <source>
        <dbReference type="ARBA" id="ARBA00023136"/>
    </source>
</evidence>
<feature type="region of interest" description="Disordered" evidence="5">
    <location>
        <begin position="117"/>
        <end position="176"/>
    </location>
</feature>
<evidence type="ECO:0000256" key="5">
    <source>
        <dbReference type="SAM" id="MobiDB-lite"/>
    </source>
</evidence>
<name>A0A0N1ILE4_LEPSE</name>
<comment type="subcellular location">
    <subcellularLocation>
        <location evidence="1">Membrane</location>
        <topology evidence="1">Multi-pass membrane protein</topology>
    </subcellularLocation>
</comment>
<keyword evidence="8" id="KW-1185">Reference proteome</keyword>
<keyword evidence="3 6" id="KW-1133">Transmembrane helix</keyword>
<dbReference type="AlphaFoldDB" id="A0A0N1ILE4"/>
<feature type="compositionally biased region" description="Low complexity" evidence="5">
    <location>
        <begin position="123"/>
        <end position="133"/>
    </location>
</feature>
<evidence type="ECO:0000256" key="2">
    <source>
        <dbReference type="ARBA" id="ARBA00022692"/>
    </source>
</evidence>
<gene>
    <name evidence="7" type="ORF">ABL78_3322</name>
</gene>
<dbReference type="VEuPathDB" id="TriTrypDB:Lsey_0080_0200"/>
<dbReference type="OMA" id="PWTWLLH"/>
<dbReference type="SUPFAM" id="SSF144091">
    <property type="entry name" value="Rhomboid-like"/>
    <property type="match status" value="1"/>
</dbReference>
<reference evidence="7 8" key="1">
    <citation type="journal article" date="2015" name="PLoS Pathog.">
        <title>Leptomonas seymouri: Adaptations to the Dixenous Life Cycle Analyzed by Genome Sequencing, Transcriptome Profiling and Co-infection with Leishmania donovani.</title>
        <authorList>
            <person name="Kraeva N."/>
            <person name="Butenko A."/>
            <person name="Hlavacova J."/>
            <person name="Kostygov A."/>
            <person name="Myskova J."/>
            <person name="Grybchuk D."/>
            <person name="Lestinova T."/>
            <person name="Votypka J."/>
            <person name="Volf P."/>
            <person name="Opperdoes F."/>
            <person name="Flegontov P."/>
            <person name="Lukes J."/>
            <person name="Yurchenko V."/>
        </authorList>
    </citation>
    <scope>NUCLEOTIDE SEQUENCE [LARGE SCALE GENOMIC DNA]</scope>
    <source>
        <strain evidence="7 8">ATCC 30220</strain>
    </source>
</reference>